<name>A0A0K1PJU4_9BACT</name>
<reference evidence="1 2" key="1">
    <citation type="submission" date="2015-08" db="EMBL/GenBank/DDBJ databases">
        <authorList>
            <person name="Babu N.S."/>
            <person name="Beckwith C.J."/>
            <person name="Beseler K.G."/>
            <person name="Brison A."/>
            <person name="Carone J.V."/>
            <person name="Caskin T.P."/>
            <person name="Diamond M."/>
            <person name="Durham M.E."/>
            <person name="Foxe J.M."/>
            <person name="Go M."/>
            <person name="Henderson B.A."/>
            <person name="Jones I.B."/>
            <person name="McGettigan J.A."/>
            <person name="Micheletti S.J."/>
            <person name="Nasrallah M.E."/>
            <person name="Ortiz D."/>
            <person name="Piller C.R."/>
            <person name="Privatt S.R."/>
            <person name="Schneider S.L."/>
            <person name="Sharp S."/>
            <person name="Smith T.C."/>
            <person name="Stanton J.D."/>
            <person name="Ullery H.E."/>
            <person name="Wilson R.J."/>
            <person name="Serrano M.G."/>
            <person name="Buck G."/>
            <person name="Lee V."/>
            <person name="Wang Y."/>
            <person name="Carvalho R."/>
            <person name="Voegtly L."/>
            <person name="Shi R."/>
            <person name="Duckworth R."/>
            <person name="Johnson A."/>
            <person name="Loviza R."/>
            <person name="Walstead R."/>
            <person name="Shah Z."/>
            <person name="Kiflezghi M."/>
            <person name="Wade K."/>
            <person name="Ball S.L."/>
            <person name="Bradley K.W."/>
            <person name="Asai D.J."/>
            <person name="Bowman C.A."/>
            <person name="Russell D.A."/>
            <person name="Pope W.H."/>
            <person name="Jacobs-Sera D."/>
            <person name="Hendrix R.W."/>
            <person name="Hatfull G.F."/>
        </authorList>
    </citation>
    <scope>NUCLEOTIDE SEQUENCE [LARGE SCALE GENOMIC DNA]</scope>
    <source>
        <strain evidence="1 2">DSM 27648</strain>
    </source>
</reference>
<evidence type="ECO:0000313" key="2">
    <source>
        <dbReference type="Proteomes" id="UP000064967"/>
    </source>
</evidence>
<dbReference type="RefSeq" id="WP_146645400.1">
    <property type="nucleotide sequence ID" value="NZ_CP012333.1"/>
</dbReference>
<organism evidence="1 2">
    <name type="scientific">Labilithrix luteola</name>
    <dbReference type="NCBI Taxonomy" id="1391654"/>
    <lineage>
        <taxon>Bacteria</taxon>
        <taxon>Pseudomonadati</taxon>
        <taxon>Myxococcota</taxon>
        <taxon>Polyangia</taxon>
        <taxon>Polyangiales</taxon>
        <taxon>Labilitrichaceae</taxon>
        <taxon>Labilithrix</taxon>
    </lineage>
</organism>
<dbReference type="STRING" id="1391654.AKJ09_00345"/>
<dbReference type="EMBL" id="CP012333">
    <property type="protein sequence ID" value="AKU93681.1"/>
    <property type="molecule type" value="Genomic_DNA"/>
</dbReference>
<keyword evidence="2" id="KW-1185">Reference proteome</keyword>
<dbReference type="AlphaFoldDB" id="A0A0K1PJU4"/>
<proteinExistence type="predicted"/>
<dbReference type="KEGG" id="llu:AKJ09_00345"/>
<protein>
    <submittedName>
        <fullName evidence="1">Uncharacterized protein</fullName>
    </submittedName>
</protein>
<sequence>MDLTTSPPSWAKPLLERVTKLGATIATSSTSKRGEVIAFAVATPSVVFAVTRERPDHPVAVVGSWSAEDAMAIVRSLVVRSARRIAEGGLVSTQFDDLESISLDRLPPQFFVAPADTWGRDWPRVSLAVGCTWAEMALTPEEREAAVRARSHEGVTGNDVLSPLGPAFEGIARALRKANEPLLKSAAWVMQSLIADHTELARQHLAKLAVQKGLDDDRRDLVGALCDELNPRLLSGLRPGPRAVLTSFRMPQSAGGALAVAFFYPDSESRTSKLVERHPEPDLAQHEVDSGFSTLGRIFERHQALIAKALEQHGGFKLLRGFHTGVSLKDALASFEADGFVPVSLVLDDAL</sequence>
<evidence type="ECO:0000313" key="1">
    <source>
        <dbReference type="EMBL" id="AKU93681.1"/>
    </source>
</evidence>
<gene>
    <name evidence="1" type="ORF">AKJ09_00345</name>
</gene>
<accession>A0A0K1PJU4</accession>
<dbReference type="Proteomes" id="UP000064967">
    <property type="component" value="Chromosome"/>
</dbReference>